<feature type="compositionally biased region" description="Polar residues" evidence="1">
    <location>
        <begin position="115"/>
        <end position="125"/>
    </location>
</feature>
<evidence type="ECO:0000256" key="1">
    <source>
        <dbReference type="SAM" id="MobiDB-lite"/>
    </source>
</evidence>
<evidence type="ECO:0000256" key="2">
    <source>
        <dbReference type="SAM" id="Phobius"/>
    </source>
</evidence>
<dbReference type="EMBL" id="MF276978">
    <property type="protein sequence ID" value="AWI68255.1"/>
    <property type="molecule type" value="Genomic_DNA"/>
</dbReference>
<keyword evidence="2" id="KW-1133">Transmembrane helix</keyword>
<evidence type="ECO:0000313" key="3">
    <source>
        <dbReference type="EMBL" id="AWI68255.1"/>
    </source>
</evidence>
<organism evidence="3">
    <name type="scientific">Pediastrum angulosum</name>
    <dbReference type="NCBI Taxonomy" id="271408"/>
    <lineage>
        <taxon>Eukaryota</taxon>
        <taxon>Viridiplantae</taxon>
        <taxon>Chlorophyta</taxon>
        <taxon>core chlorophytes</taxon>
        <taxon>Chlorophyceae</taxon>
        <taxon>CS clade</taxon>
        <taxon>Sphaeropleales</taxon>
        <taxon>Hydrodictyaceae</taxon>
        <taxon>Pediastrum</taxon>
    </lineage>
</organism>
<reference evidence="3" key="1">
    <citation type="journal article" date="2018" name="Am. J. Bot.">
        <title>Organellar phylogenomics inform systematics in the green algal family Hydrodictyaceae (Chlorophyceae) and provide clues to the complex evolutionary history of plastid genomes in the green algal tree of life.</title>
        <authorList>
            <person name="McManus H.A."/>
            <person name="Fucikova K."/>
            <person name="Lewis P.O."/>
            <person name="Lewis L.A."/>
            <person name="Karol K.G."/>
        </authorList>
    </citation>
    <scope>NUCLEOTIDE SEQUENCE</scope>
</reference>
<keyword evidence="2" id="KW-0812">Transmembrane</keyword>
<keyword evidence="3" id="KW-0150">Chloroplast</keyword>
<dbReference type="AlphaFoldDB" id="A0A2U8GHV4"/>
<feature type="region of interest" description="Disordered" evidence="1">
    <location>
        <begin position="104"/>
        <end position="125"/>
    </location>
</feature>
<accession>A0A2U8GHV4</accession>
<geneLocation type="chloroplast" evidence="3"/>
<feature type="transmembrane region" description="Helical" evidence="2">
    <location>
        <begin position="30"/>
        <end position="55"/>
    </location>
</feature>
<keyword evidence="2" id="KW-0472">Membrane</keyword>
<sequence length="134" mass="15433">MTIFKPLGGLNKKNPKIKKDSRINSDSNFLILYSILFQYLNFLEFSLLSVLRLLAERRTRCRRSRRSSAECFSIAEHTVSDLIALLVALSSLWSRVLRSARSRSTEEPMRRSRSTEAPNQRTTSSSHWLLCLLA</sequence>
<keyword evidence="3" id="KW-0934">Plastid</keyword>
<feature type="compositionally biased region" description="Basic and acidic residues" evidence="1">
    <location>
        <begin position="104"/>
        <end position="114"/>
    </location>
</feature>
<name>A0A2U8GHV4_9CHLO</name>
<proteinExistence type="predicted"/>
<protein>
    <submittedName>
        <fullName evidence="3">Uncharacterized protein</fullName>
    </submittedName>
</protein>